<organism evidence="3 4">
    <name type="scientific">Pseudomonas agarici</name>
    <dbReference type="NCBI Taxonomy" id="46677"/>
    <lineage>
        <taxon>Bacteria</taxon>
        <taxon>Pseudomonadati</taxon>
        <taxon>Pseudomonadota</taxon>
        <taxon>Gammaproteobacteria</taxon>
        <taxon>Pseudomonadales</taxon>
        <taxon>Pseudomonadaceae</taxon>
        <taxon>Pseudomonas</taxon>
    </lineage>
</organism>
<evidence type="ECO:0000256" key="1">
    <source>
        <dbReference type="SAM" id="MobiDB-lite"/>
    </source>
</evidence>
<accession>A0A109RB96</accession>
<feature type="chain" id="PRO_5007140297" description="Lipoprotein" evidence="2">
    <location>
        <begin position="19"/>
        <end position="74"/>
    </location>
</feature>
<dbReference type="STRING" id="46677.AWM79_00140"/>
<evidence type="ECO:0008006" key="5">
    <source>
        <dbReference type="Google" id="ProtNLM"/>
    </source>
</evidence>
<dbReference type="Proteomes" id="UP000063229">
    <property type="component" value="Chromosome"/>
</dbReference>
<proteinExistence type="predicted"/>
<sequence length="74" mass="7546">MVRLFVLLILVGVLAGCASTPEVGPATEGAPADGKGCYQADWQAQTAPVLNGRLGPDGLEKYDASSGAREQGCP</sequence>
<dbReference type="AlphaFoldDB" id="A0A109RB96"/>
<keyword evidence="2" id="KW-0732">Signal</keyword>
<gene>
    <name evidence="3" type="ORF">AWM79_00140</name>
</gene>
<dbReference type="KEGG" id="pagb:AWM79_00140"/>
<keyword evidence="4" id="KW-1185">Reference proteome</keyword>
<protein>
    <recommendedName>
        <fullName evidence="5">Lipoprotein</fullName>
    </recommendedName>
</protein>
<feature type="signal peptide" evidence="2">
    <location>
        <begin position="1"/>
        <end position="18"/>
    </location>
</feature>
<evidence type="ECO:0000256" key="2">
    <source>
        <dbReference type="SAM" id="SignalP"/>
    </source>
</evidence>
<evidence type="ECO:0000313" key="3">
    <source>
        <dbReference type="EMBL" id="AMB83801.1"/>
    </source>
</evidence>
<feature type="region of interest" description="Disordered" evidence="1">
    <location>
        <begin position="53"/>
        <end position="74"/>
    </location>
</feature>
<evidence type="ECO:0000313" key="4">
    <source>
        <dbReference type="Proteomes" id="UP000063229"/>
    </source>
</evidence>
<dbReference type="RefSeq" id="WP_060781864.1">
    <property type="nucleotide sequence ID" value="NZ_CP014135.1"/>
</dbReference>
<reference evidence="3 4" key="1">
    <citation type="submission" date="2016-01" db="EMBL/GenBank/DDBJ databases">
        <authorList>
            <person name="McClelland M."/>
            <person name="Jain A."/>
            <person name="Saraogi P."/>
            <person name="Mendelson R."/>
            <person name="Westerman R."/>
            <person name="SanMiguel P."/>
            <person name="Csonka L."/>
        </authorList>
    </citation>
    <scope>NUCLEOTIDE SEQUENCE [LARGE SCALE GENOMIC DNA]</scope>
    <source>
        <strain evidence="3 4">NCPPB 2472</strain>
    </source>
</reference>
<dbReference type="PROSITE" id="PS51257">
    <property type="entry name" value="PROKAR_LIPOPROTEIN"/>
    <property type="match status" value="1"/>
</dbReference>
<name>A0A109RB96_PSEAA</name>
<dbReference type="EMBL" id="CP014135">
    <property type="protein sequence ID" value="AMB83801.1"/>
    <property type="molecule type" value="Genomic_DNA"/>
</dbReference>